<dbReference type="GO" id="GO:0016491">
    <property type="term" value="F:oxidoreductase activity"/>
    <property type="evidence" value="ECO:0007669"/>
    <property type="project" value="UniProtKB-KW"/>
</dbReference>
<dbReference type="PANTHER" id="PTHR30004:SF6">
    <property type="entry name" value="D-THREONATE 4-PHOSPHATE DEHYDROGENASE"/>
    <property type="match status" value="1"/>
</dbReference>
<dbReference type="GO" id="GO:0051287">
    <property type="term" value="F:NAD binding"/>
    <property type="evidence" value="ECO:0007669"/>
    <property type="project" value="InterPro"/>
</dbReference>
<accession>A0A0P1LKU1</accession>
<dbReference type="AlphaFoldDB" id="A0A0P1LKU1"/>
<keyword evidence="2" id="KW-0560">Oxidoreductase</keyword>
<dbReference type="Gene3D" id="3.40.718.10">
    <property type="entry name" value="Isopropylmalate Dehydrogenase"/>
    <property type="match status" value="1"/>
</dbReference>
<dbReference type="NCBIfam" id="TIGR00557">
    <property type="entry name" value="pdxA"/>
    <property type="match status" value="1"/>
</dbReference>
<accession>A0A0P1P9F2</accession>
<name>A0A0P1LKU1_9BACT</name>
<dbReference type="PANTHER" id="PTHR30004">
    <property type="entry name" value="4-HYDROXYTHREONINE-4-PHOSPHATE DEHYDROGENASE"/>
    <property type="match status" value="1"/>
</dbReference>
<accession>A0A0S4MTP1</accession>
<accession>A0A0P1M1R0</accession>
<evidence type="ECO:0000256" key="1">
    <source>
        <dbReference type="ARBA" id="ARBA00022723"/>
    </source>
</evidence>
<reference evidence="4 7" key="1">
    <citation type="submission" date="2015-11" db="EMBL/GenBank/DDBJ databases">
        <authorList>
            <person name="Varghese N."/>
        </authorList>
    </citation>
    <scope>NUCLEOTIDE SEQUENCE [LARGE SCALE GENOMIC DNA]</scope>
    <source>
        <strain evidence="4 7">JGI-8</strain>
    </source>
</reference>
<dbReference type="Proteomes" id="UP000182200">
    <property type="component" value="Unassembled WGS sequence"/>
</dbReference>
<dbReference type="InterPro" id="IPR005255">
    <property type="entry name" value="PdxA_fam"/>
</dbReference>
<dbReference type="SUPFAM" id="SSF53659">
    <property type="entry name" value="Isocitrate/Isopropylmalate dehydrogenase-like"/>
    <property type="match status" value="1"/>
</dbReference>
<accession>A0A0P1LND3</accession>
<keyword evidence="7" id="KW-1185">Reference proteome</keyword>
<evidence type="ECO:0000313" key="6">
    <source>
        <dbReference type="Proteomes" id="UP000182011"/>
    </source>
</evidence>
<dbReference type="RefSeq" id="WP_082349098.1">
    <property type="nucleotide sequence ID" value="NZ_CZVI01000005.1"/>
</dbReference>
<proteinExistence type="predicted"/>
<accession>A0A0P1MN17</accession>
<dbReference type="EMBL" id="FAOP01000003">
    <property type="protein sequence ID" value="CUU02380.1"/>
    <property type="molecule type" value="Genomic_DNA"/>
</dbReference>
<accession>A0A0N7MUU0</accession>
<accession>A0A0P1LDG7</accession>
<dbReference type="GO" id="GO:0046872">
    <property type="term" value="F:metal ion binding"/>
    <property type="evidence" value="ECO:0007669"/>
    <property type="project" value="UniProtKB-KW"/>
</dbReference>
<dbReference type="EMBL" id="CZVI01000005">
    <property type="protein sequence ID" value="CUS82329.1"/>
    <property type="molecule type" value="Genomic_DNA"/>
</dbReference>
<accession>A0A0N7MYW7</accession>
<gene>
    <name evidence="5" type="ORF">JGI4_00497</name>
    <name evidence="4" type="ORF">JGI8_00593</name>
</gene>
<evidence type="ECO:0000256" key="2">
    <source>
        <dbReference type="ARBA" id="ARBA00023002"/>
    </source>
</evidence>
<keyword evidence="1" id="KW-0479">Metal-binding</keyword>
<evidence type="ECO:0000313" key="5">
    <source>
        <dbReference type="EMBL" id="CUU02380.1"/>
    </source>
</evidence>
<dbReference type="STRING" id="1633631.GCA_001442925_00497"/>
<dbReference type="Pfam" id="PF04166">
    <property type="entry name" value="PdxA"/>
    <property type="match status" value="1"/>
</dbReference>
<evidence type="ECO:0000313" key="4">
    <source>
        <dbReference type="EMBL" id="CUS82329.1"/>
    </source>
</evidence>
<keyword evidence="3" id="KW-0520">NAD</keyword>
<evidence type="ECO:0000313" key="7">
    <source>
        <dbReference type="Proteomes" id="UP000182200"/>
    </source>
</evidence>
<protein>
    <submittedName>
        <fullName evidence="5">4-hydroxythreonine-4-phosphate dehydrogenase</fullName>
    </submittedName>
</protein>
<dbReference type="OrthoDB" id="9801783at2"/>
<sequence>MNPKIAITVGDINGIGPEVALKSMVKRNVLRIANPFIIAPLKIVEIYSKRLNLKFHIMFDEDDLSIEDGVVNVLPMKNFKNFEINIGKPTKTSGKIAGESIKLAVELCLAQKAHAICTAPVSKKALNLAGFNFSGQTEMIAKLSSSKKYLMMFVNSKIKLGLVTIHIPLSKVSKILTKELLTEKIEILINSLRLDFGINSPTIAILGLNPHAGENGLIGEEEEKIIKPVIHRLSREKFSVEGPFPADGFFGEKKYKNYDAILSLYHDQGLIPIKLIDFYRTVNFSAGLNIVRTSPDHGTAYDIAGKLIANEKSMESAIILSAKIFKNRIKHKNENRNSP</sequence>
<dbReference type="Proteomes" id="UP000182011">
    <property type="component" value="Unassembled WGS sequence"/>
</dbReference>
<organism evidence="5 6">
    <name type="scientific">Candidatus Kryptonium thompsonii</name>
    <dbReference type="NCBI Taxonomy" id="1633631"/>
    <lineage>
        <taxon>Bacteria</taxon>
        <taxon>Pseudomonadati</taxon>
        <taxon>Candidatus Kryptoniota</taxon>
        <taxon>Candidatus Kryptonium</taxon>
    </lineage>
</organism>
<evidence type="ECO:0000256" key="3">
    <source>
        <dbReference type="ARBA" id="ARBA00023027"/>
    </source>
</evidence>
<reference evidence="5 6" key="2">
    <citation type="submission" date="2015-11" db="EMBL/GenBank/DDBJ databases">
        <authorList>
            <person name="Zhang Y."/>
            <person name="Guo Z."/>
        </authorList>
    </citation>
    <scope>NUCLEOTIDE SEQUENCE [LARGE SCALE GENOMIC DNA]</scope>
    <source>
        <strain evidence="5">JGI-4</strain>
    </source>
</reference>
<accession>A0A0N7MQV6</accession>